<evidence type="ECO:0000313" key="5">
    <source>
        <dbReference type="EMBL" id="MBU3826138.1"/>
    </source>
</evidence>
<dbReference type="AlphaFoldDB" id="A0A9E2KMZ6"/>
<sequence>MDLNLASLRAYRRFHGLHALTCREEGSFVKKISVNDLRSICFIRSSVECGAVRESTRLSPKTLSKIISKLERNLEQQRKIGADRNRSYARFLALDDTFHSLLCSFSGNEFAWDLIQRIKGNLDRIRFFTFARISRVDHLCNEHQEIIDKIKVQDLETACALLRRHLYVITDTYKQAMQEHEQWFMPEDVRAFKRKH</sequence>
<dbReference type="InterPro" id="IPR011711">
    <property type="entry name" value="GntR_C"/>
</dbReference>
<comment type="caution">
    <text evidence="5">The sequence shown here is derived from an EMBL/GenBank/DDBJ whole genome shotgun (WGS) entry which is preliminary data.</text>
</comment>
<dbReference type="Gene3D" id="1.20.120.530">
    <property type="entry name" value="GntR ligand-binding domain-like"/>
    <property type="match status" value="1"/>
</dbReference>
<dbReference type="InterPro" id="IPR008920">
    <property type="entry name" value="TF_FadR/GntR_C"/>
</dbReference>
<name>A0A9E2KMZ6_9GAMM</name>
<reference evidence="5" key="1">
    <citation type="journal article" date="2021" name="PeerJ">
        <title>Extensive microbial diversity within the chicken gut microbiome revealed by metagenomics and culture.</title>
        <authorList>
            <person name="Gilroy R."/>
            <person name="Ravi A."/>
            <person name="Getino M."/>
            <person name="Pursley I."/>
            <person name="Horton D.L."/>
            <person name="Alikhan N.F."/>
            <person name="Baker D."/>
            <person name="Gharbi K."/>
            <person name="Hall N."/>
            <person name="Watson M."/>
            <person name="Adriaenssens E.M."/>
            <person name="Foster-Nyarko E."/>
            <person name="Jarju S."/>
            <person name="Secka A."/>
            <person name="Antonio M."/>
            <person name="Oren A."/>
            <person name="Chaudhuri R.R."/>
            <person name="La Ragione R."/>
            <person name="Hildebrand F."/>
            <person name="Pallen M.J."/>
        </authorList>
    </citation>
    <scope>NUCLEOTIDE SEQUENCE</scope>
    <source>
        <strain evidence="5">687</strain>
    </source>
</reference>
<organism evidence="5 6">
    <name type="scientific">Candidatus Anaerobiospirillum merdipullorum</name>
    <dbReference type="NCBI Taxonomy" id="2838450"/>
    <lineage>
        <taxon>Bacteria</taxon>
        <taxon>Pseudomonadati</taxon>
        <taxon>Pseudomonadota</taxon>
        <taxon>Gammaproteobacteria</taxon>
        <taxon>Aeromonadales</taxon>
        <taxon>Succinivibrionaceae</taxon>
        <taxon>Anaerobiospirillum</taxon>
    </lineage>
</organism>
<dbReference type="EMBL" id="JAHLFG010000015">
    <property type="protein sequence ID" value="MBU3826138.1"/>
    <property type="molecule type" value="Genomic_DNA"/>
</dbReference>
<gene>
    <name evidence="5" type="ORF">IAA31_01390</name>
</gene>
<evidence type="ECO:0000256" key="1">
    <source>
        <dbReference type="ARBA" id="ARBA00023015"/>
    </source>
</evidence>
<dbReference type="Proteomes" id="UP000824150">
    <property type="component" value="Unassembled WGS sequence"/>
</dbReference>
<dbReference type="SMART" id="SM00895">
    <property type="entry name" value="FCD"/>
    <property type="match status" value="1"/>
</dbReference>
<evidence type="ECO:0000313" key="6">
    <source>
        <dbReference type="Proteomes" id="UP000824150"/>
    </source>
</evidence>
<dbReference type="GO" id="GO:0003677">
    <property type="term" value="F:DNA binding"/>
    <property type="evidence" value="ECO:0007669"/>
    <property type="project" value="UniProtKB-KW"/>
</dbReference>
<feature type="domain" description="GntR C-terminal" evidence="4">
    <location>
        <begin position="39"/>
        <end position="168"/>
    </location>
</feature>
<proteinExistence type="predicted"/>
<evidence type="ECO:0000256" key="2">
    <source>
        <dbReference type="ARBA" id="ARBA00023125"/>
    </source>
</evidence>
<evidence type="ECO:0000259" key="4">
    <source>
        <dbReference type="SMART" id="SM00895"/>
    </source>
</evidence>
<keyword evidence="2" id="KW-0238">DNA-binding</keyword>
<keyword evidence="1" id="KW-0805">Transcription regulation</keyword>
<keyword evidence="3" id="KW-0804">Transcription</keyword>
<accession>A0A9E2KMZ6</accession>
<dbReference type="SUPFAM" id="SSF48008">
    <property type="entry name" value="GntR ligand-binding domain-like"/>
    <property type="match status" value="1"/>
</dbReference>
<evidence type="ECO:0000256" key="3">
    <source>
        <dbReference type="ARBA" id="ARBA00023163"/>
    </source>
</evidence>
<protein>
    <submittedName>
        <fullName evidence="5">GntR family transcriptional regulator</fullName>
    </submittedName>
</protein>
<dbReference type="Pfam" id="PF07729">
    <property type="entry name" value="FCD"/>
    <property type="match status" value="1"/>
</dbReference>
<reference evidence="5" key="2">
    <citation type="submission" date="2021-04" db="EMBL/GenBank/DDBJ databases">
        <authorList>
            <person name="Gilroy R."/>
        </authorList>
    </citation>
    <scope>NUCLEOTIDE SEQUENCE</scope>
    <source>
        <strain evidence="5">687</strain>
    </source>
</reference>
<dbReference type="PANTHER" id="PTHR43537:SF6">
    <property type="entry name" value="HTH-TYPE TRANSCRIPTIONAL REPRESSOR RSPR"/>
    <property type="match status" value="1"/>
</dbReference>
<dbReference type="PANTHER" id="PTHR43537">
    <property type="entry name" value="TRANSCRIPTIONAL REGULATOR, GNTR FAMILY"/>
    <property type="match status" value="1"/>
</dbReference>